<feature type="chain" id="PRO_5009514355" evidence="1">
    <location>
        <begin position="27"/>
        <end position="83"/>
    </location>
</feature>
<gene>
    <name evidence="2" type="ORF">A2290_07840</name>
</gene>
<evidence type="ECO:0000313" key="2">
    <source>
        <dbReference type="EMBL" id="OGC14795.1"/>
    </source>
</evidence>
<accession>A0A1F4S2X0</accession>
<evidence type="ECO:0000256" key="1">
    <source>
        <dbReference type="SAM" id="SignalP"/>
    </source>
</evidence>
<comment type="caution">
    <text evidence="2">The sequence shown here is derived from an EMBL/GenBank/DDBJ whole genome shotgun (WGS) entry which is preliminary data.</text>
</comment>
<dbReference type="AlphaFoldDB" id="A0A1F4S2X0"/>
<dbReference type="Proteomes" id="UP000177905">
    <property type="component" value="Unassembled WGS sequence"/>
</dbReference>
<feature type="signal peptide" evidence="1">
    <location>
        <begin position="1"/>
        <end position="26"/>
    </location>
</feature>
<evidence type="ECO:0000313" key="3">
    <source>
        <dbReference type="Proteomes" id="UP000177905"/>
    </source>
</evidence>
<protein>
    <submittedName>
        <fullName evidence="2">Uncharacterized protein</fullName>
    </submittedName>
</protein>
<proteinExistence type="predicted"/>
<keyword evidence="1" id="KW-0732">Signal</keyword>
<reference evidence="2 3" key="1">
    <citation type="journal article" date="2016" name="Nat. Commun.">
        <title>Thousands of microbial genomes shed light on interconnected biogeochemical processes in an aquifer system.</title>
        <authorList>
            <person name="Anantharaman K."/>
            <person name="Brown C.T."/>
            <person name="Hug L.A."/>
            <person name="Sharon I."/>
            <person name="Castelle C.J."/>
            <person name="Probst A.J."/>
            <person name="Thomas B.C."/>
            <person name="Singh A."/>
            <person name="Wilkins M.J."/>
            <person name="Karaoz U."/>
            <person name="Brodie E.L."/>
            <person name="Williams K.H."/>
            <person name="Hubbard S.S."/>
            <person name="Banfield J.F."/>
        </authorList>
    </citation>
    <scope>NUCLEOTIDE SEQUENCE [LARGE SCALE GENOMIC DNA]</scope>
</reference>
<organism evidence="2 3">
    <name type="scientific">candidate division WOR-1 bacterium RIFOXYB2_FULL_36_35</name>
    <dbReference type="NCBI Taxonomy" id="1802578"/>
    <lineage>
        <taxon>Bacteria</taxon>
        <taxon>Bacillati</taxon>
        <taxon>Saganbacteria</taxon>
    </lineage>
</organism>
<dbReference type="EMBL" id="MEUA01000030">
    <property type="protein sequence ID" value="OGC14795.1"/>
    <property type="molecule type" value="Genomic_DNA"/>
</dbReference>
<sequence>MKKFFKNVLILIFIFFTLMTKNNVQAKIAAPKEVEPLIYNGIKFTAPHNHHGFIEAWNNDTGEKLWDLKIYDVFIFMFERDKQ</sequence>
<name>A0A1F4S2X0_UNCSA</name>